<organism evidence="2 3">
    <name type="scientific">Haloarcula salinisoli</name>
    <dbReference type="NCBI Taxonomy" id="2487746"/>
    <lineage>
        <taxon>Archaea</taxon>
        <taxon>Methanobacteriati</taxon>
        <taxon>Methanobacteriota</taxon>
        <taxon>Stenosarchaea group</taxon>
        <taxon>Halobacteria</taxon>
        <taxon>Halobacteriales</taxon>
        <taxon>Haloarculaceae</taxon>
        <taxon>Haloarcula</taxon>
    </lineage>
</organism>
<gene>
    <name evidence="2" type="ORF">EGD98_09160</name>
</gene>
<evidence type="ECO:0000313" key="2">
    <source>
        <dbReference type="EMBL" id="MBX0303835.1"/>
    </source>
</evidence>
<sequence length="378" mass="40952">MGIFDVLRALFGGGQPTADDGRTEPTDDESATTPDDDGAESTDDGGFRIPENTTRDERVPFGALAATNRAELHENAEEFAEFWSEYELDFTPSSIPDVDAMVATQQERANYLSIDLGDGYEGAVAPMASEPAAYFGEVMVRNYDAEWTFDEDFGWALQFGNGQIVNIFKTAHQALEGDPPFVMLHDTFVEDVGLDGDLLDTDGGRAAVMDVDEGIDPDDFDDEAIAAAAGERDAEELIEDVRGDAEDHVEAWPAYEFDYSVESLERLDELVTAEFSGPAFADAEVGSTDDEASILLTAHTVNAGSYFGEVLRRELGGSWRHTETDGLQLELPVSDGAARVSPIAMAESCLAGDDTFTDRYAGVREVLDEVGEQLESGD</sequence>
<dbReference type="Proteomes" id="UP000783863">
    <property type="component" value="Unassembled WGS sequence"/>
</dbReference>
<accession>A0A8J8CCS3</accession>
<feature type="compositionally biased region" description="Acidic residues" evidence="1">
    <location>
        <begin position="26"/>
        <end position="43"/>
    </location>
</feature>
<name>A0A8J8CCS3_9EURY</name>
<dbReference type="RefSeq" id="WP_220588078.1">
    <property type="nucleotide sequence ID" value="NZ_RKLQ01000002.1"/>
</dbReference>
<evidence type="ECO:0000256" key="1">
    <source>
        <dbReference type="SAM" id="MobiDB-lite"/>
    </source>
</evidence>
<comment type="caution">
    <text evidence="2">The sequence shown here is derived from an EMBL/GenBank/DDBJ whole genome shotgun (WGS) entry which is preliminary data.</text>
</comment>
<dbReference type="EMBL" id="RKLQ01000002">
    <property type="protein sequence ID" value="MBX0303835.1"/>
    <property type="molecule type" value="Genomic_DNA"/>
</dbReference>
<evidence type="ECO:0000313" key="3">
    <source>
        <dbReference type="Proteomes" id="UP000783863"/>
    </source>
</evidence>
<reference evidence="2" key="1">
    <citation type="submission" date="2021-06" db="EMBL/GenBank/DDBJ databases">
        <title>Halomicroarcula sp. F24A a new haloarchaeum isolated from saline soil.</title>
        <authorList>
            <person name="Duran-Viseras A."/>
            <person name="Sanchez-Porro C."/>
            <person name="Ventosa A."/>
        </authorList>
    </citation>
    <scope>NUCLEOTIDE SEQUENCE</scope>
    <source>
        <strain evidence="2">F24A</strain>
    </source>
</reference>
<dbReference type="AlphaFoldDB" id="A0A8J8CCS3"/>
<protein>
    <submittedName>
        <fullName evidence="2">Uncharacterized protein</fullName>
    </submittedName>
</protein>
<keyword evidence="3" id="KW-1185">Reference proteome</keyword>
<proteinExistence type="predicted"/>
<feature type="region of interest" description="Disordered" evidence="1">
    <location>
        <begin position="12"/>
        <end position="56"/>
    </location>
</feature>